<gene>
    <name evidence="1" type="ORF">CFT61_06910</name>
</gene>
<comment type="caution">
    <text evidence="1">The sequence shown here is derived from an EMBL/GenBank/DDBJ whole genome shotgun (WGS) entry which is preliminary data.</text>
</comment>
<reference evidence="1 2" key="1">
    <citation type="submission" date="2017-07" db="EMBL/GenBank/DDBJ databases">
        <title>Draft genome sequence of Prevotella copri isolated from the gut of healthy adult Indian.</title>
        <authorList>
            <person name="Das B."/>
            <person name="Bag S."/>
            <person name="Ghosh T.S."/>
        </authorList>
    </citation>
    <scope>NUCLEOTIDE SEQUENCE [LARGE SCALE GENOMIC DNA]</scope>
    <source>
        <strain evidence="1 2">Indica</strain>
    </source>
</reference>
<evidence type="ECO:0000313" key="1">
    <source>
        <dbReference type="EMBL" id="OXL44357.1"/>
    </source>
</evidence>
<sequence>MKEPIKISASDRILFVNIKRSFHCTDRHSEYYRPSTYEATRKYWRISKHRLSKISLVVGHVDGIVKEVIVPEKWHLSTDPRYPNRYECIGKELDDSPYLNKDASQLITIGQNPVAYYNCD</sequence>
<organism evidence="1 2">
    <name type="scientific">Segatella copri</name>
    <dbReference type="NCBI Taxonomy" id="165179"/>
    <lineage>
        <taxon>Bacteria</taxon>
        <taxon>Pseudomonadati</taxon>
        <taxon>Bacteroidota</taxon>
        <taxon>Bacteroidia</taxon>
        <taxon>Bacteroidales</taxon>
        <taxon>Prevotellaceae</taxon>
        <taxon>Segatella</taxon>
    </lineage>
</organism>
<proteinExistence type="predicted"/>
<dbReference type="AlphaFoldDB" id="A0AA91TKF5"/>
<accession>A0AA91TKF5</accession>
<dbReference type="EMBL" id="NMPZ01000008">
    <property type="protein sequence ID" value="OXL44357.1"/>
    <property type="molecule type" value="Genomic_DNA"/>
</dbReference>
<dbReference type="Proteomes" id="UP000215155">
    <property type="component" value="Unassembled WGS sequence"/>
</dbReference>
<name>A0AA91TKF5_9BACT</name>
<protein>
    <submittedName>
        <fullName evidence="1">Uncharacterized protein</fullName>
    </submittedName>
</protein>
<dbReference type="RefSeq" id="WP_142990584.1">
    <property type="nucleotide sequence ID" value="NZ_NMPZ01000008.1"/>
</dbReference>
<evidence type="ECO:0000313" key="2">
    <source>
        <dbReference type="Proteomes" id="UP000215155"/>
    </source>
</evidence>